<evidence type="ECO:0000256" key="1">
    <source>
        <dbReference type="PROSITE-ProRule" id="PRU00175"/>
    </source>
</evidence>
<dbReference type="AlphaFoldDB" id="A0AAV3Q090"/>
<dbReference type="Proteomes" id="UP001454036">
    <property type="component" value="Unassembled WGS sequence"/>
</dbReference>
<dbReference type="PROSITE" id="PS50089">
    <property type="entry name" value="ZF_RING_2"/>
    <property type="match status" value="1"/>
</dbReference>
<keyword evidence="1" id="KW-0862">Zinc</keyword>
<dbReference type="InterPro" id="IPR001841">
    <property type="entry name" value="Znf_RING"/>
</dbReference>
<dbReference type="PANTHER" id="PTHR15315:SF22">
    <property type="entry name" value="OS01G0905700 PROTEIN"/>
    <property type="match status" value="1"/>
</dbReference>
<dbReference type="Pfam" id="PF13920">
    <property type="entry name" value="zf-C3HC4_3"/>
    <property type="match status" value="1"/>
</dbReference>
<evidence type="ECO:0000313" key="4">
    <source>
        <dbReference type="Proteomes" id="UP001454036"/>
    </source>
</evidence>
<dbReference type="InterPro" id="IPR013083">
    <property type="entry name" value="Znf_RING/FYVE/PHD"/>
</dbReference>
<gene>
    <name evidence="3" type="ORF">LIER_14210</name>
</gene>
<dbReference type="SUPFAM" id="SSF57850">
    <property type="entry name" value="RING/U-box"/>
    <property type="match status" value="1"/>
</dbReference>
<dbReference type="EMBL" id="BAABME010002951">
    <property type="protein sequence ID" value="GAA0156806.1"/>
    <property type="molecule type" value="Genomic_DNA"/>
</dbReference>
<evidence type="ECO:0000259" key="2">
    <source>
        <dbReference type="PROSITE" id="PS50089"/>
    </source>
</evidence>
<sequence length="250" mass="28785">MWQKQTHKSSFRESIKALEADIHHANSLASALPRDFSGDYVQMKLAYGTFAPFVLFLIELMDFSCLDALPSFLGLLHVLVYRVYVEGMPAMSPQERKASLREFYGVIYPSLHQLEGNLIDRMDKNHQRSNCSDSLIIEGREDRKRFNRDELEDECGICMETDSEVVLPNCGHSMCISCFHDWSVRSKSCPFCRGNLKRVRSGDLWILTGNYDVVDTVSVAKENLSHFYLYINKLPLLEQDNNSVLDDYMF</sequence>
<dbReference type="GO" id="GO:0008270">
    <property type="term" value="F:zinc ion binding"/>
    <property type="evidence" value="ECO:0007669"/>
    <property type="project" value="UniProtKB-KW"/>
</dbReference>
<evidence type="ECO:0000313" key="3">
    <source>
        <dbReference type="EMBL" id="GAA0156806.1"/>
    </source>
</evidence>
<comment type="caution">
    <text evidence="3">The sequence shown here is derived from an EMBL/GenBank/DDBJ whole genome shotgun (WGS) entry which is preliminary data.</text>
</comment>
<dbReference type="Gene3D" id="3.30.40.10">
    <property type="entry name" value="Zinc/RING finger domain, C3HC4 (zinc finger)"/>
    <property type="match status" value="1"/>
</dbReference>
<name>A0AAV3Q090_LITER</name>
<proteinExistence type="predicted"/>
<feature type="domain" description="RING-type" evidence="2">
    <location>
        <begin position="155"/>
        <end position="193"/>
    </location>
</feature>
<dbReference type="GO" id="GO:0016567">
    <property type="term" value="P:protein ubiquitination"/>
    <property type="evidence" value="ECO:0007669"/>
    <property type="project" value="TreeGrafter"/>
</dbReference>
<keyword evidence="1" id="KW-0863">Zinc-finger</keyword>
<keyword evidence="1" id="KW-0479">Metal-binding</keyword>
<dbReference type="PANTHER" id="PTHR15315">
    <property type="entry name" value="RING FINGER PROTEIN 41, 151"/>
    <property type="match status" value="1"/>
</dbReference>
<dbReference type="SMART" id="SM00184">
    <property type="entry name" value="RING"/>
    <property type="match status" value="1"/>
</dbReference>
<dbReference type="FunFam" id="3.30.40.10:FF:000660">
    <property type="entry name" value="RING/U-box superfamily protein"/>
    <property type="match status" value="1"/>
</dbReference>
<organism evidence="3 4">
    <name type="scientific">Lithospermum erythrorhizon</name>
    <name type="common">Purple gromwell</name>
    <name type="synonym">Lithospermum officinale var. erythrorhizon</name>
    <dbReference type="NCBI Taxonomy" id="34254"/>
    <lineage>
        <taxon>Eukaryota</taxon>
        <taxon>Viridiplantae</taxon>
        <taxon>Streptophyta</taxon>
        <taxon>Embryophyta</taxon>
        <taxon>Tracheophyta</taxon>
        <taxon>Spermatophyta</taxon>
        <taxon>Magnoliopsida</taxon>
        <taxon>eudicotyledons</taxon>
        <taxon>Gunneridae</taxon>
        <taxon>Pentapetalae</taxon>
        <taxon>asterids</taxon>
        <taxon>lamiids</taxon>
        <taxon>Boraginales</taxon>
        <taxon>Boraginaceae</taxon>
        <taxon>Boraginoideae</taxon>
        <taxon>Lithospermeae</taxon>
        <taxon>Lithospermum</taxon>
    </lineage>
</organism>
<keyword evidence="4" id="KW-1185">Reference proteome</keyword>
<protein>
    <recommendedName>
        <fullName evidence="2">RING-type domain-containing protein</fullName>
    </recommendedName>
</protein>
<reference evidence="3 4" key="1">
    <citation type="submission" date="2024-01" db="EMBL/GenBank/DDBJ databases">
        <title>The complete chloroplast genome sequence of Lithospermum erythrorhizon: insights into the phylogenetic relationship among Boraginaceae species and the maternal lineages of purple gromwells.</title>
        <authorList>
            <person name="Okada T."/>
            <person name="Watanabe K."/>
        </authorList>
    </citation>
    <scope>NUCLEOTIDE SEQUENCE [LARGE SCALE GENOMIC DNA]</scope>
</reference>
<dbReference type="GO" id="GO:0061630">
    <property type="term" value="F:ubiquitin protein ligase activity"/>
    <property type="evidence" value="ECO:0007669"/>
    <property type="project" value="TreeGrafter"/>
</dbReference>
<accession>A0AAV3Q090</accession>